<evidence type="ECO:0000313" key="1">
    <source>
        <dbReference type="EMBL" id="RAK47828.1"/>
    </source>
</evidence>
<accession>A0A328A317</accession>
<sequence length="97" mass="11799">MESINRLNQLIRNMNEEQIKNLIFAIEWGYLSLEELEFIRKDLKDQYNKFLTDNDLTYKNIKQMNDEQRLKALIHQNRYTLLLNLEILSKNNTILPR</sequence>
<dbReference type="EMBL" id="PZJG01000030">
    <property type="protein sequence ID" value="RAK47828.1"/>
    <property type="molecule type" value="Genomic_DNA"/>
</dbReference>
<gene>
    <name evidence="1" type="ORF">BHX94_12155</name>
</gene>
<keyword evidence="1" id="KW-0614">Plasmid</keyword>
<dbReference type="RefSeq" id="WP_111744402.1">
    <property type="nucleotide sequence ID" value="NZ_CM009972.1"/>
</dbReference>
<proteinExistence type="predicted"/>
<organism evidence="1 2">
    <name type="scientific">Macrococcoides bohemicum</name>
    <dbReference type="NCBI Taxonomy" id="1903056"/>
    <lineage>
        <taxon>Bacteria</taxon>
        <taxon>Bacillati</taxon>
        <taxon>Bacillota</taxon>
        <taxon>Bacilli</taxon>
        <taxon>Bacillales</taxon>
        <taxon>Staphylococcaceae</taxon>
        <taxon>Macrococcoides</taxon>
    </lineage>
</organism>
<protein>
    <submittedName>
        <fullName evidence="1">Uncharacterized protein</fullName>
    </submittedName>
</protein>
<evidence type="ECO:0000313" key="2">
    <source>
        <dbReference type="Proteomes" id="UP000249579"/>
    </source>
</evidence>
<dbReference type="Proteomes" id="UP000249579">
    <property type="component" value="Plasmid pZKMB1"/>
</dbReference>
<dbReference type="AlphaFoldDB" id="A0A328A317"/>
<geneLocation type="plasmid" evidence="2">
    <name>pzkmb1</name>
</geneLocation>
<reference evidence="1 2" key="1">
    <citation type="journal article" date="2018" name="Front. Microbiol.">
        <title>Description and Comparative Genomics of Macrococcus caseolyticus subsp. hominis subsp. nov., Macrococcus goetzii sp. nov., Macrococcus epidermidis sp. nov., and Macrococcus bohemicus sp. nov., Novel Macrococci From Human Clinical Material With Virulence Potential and Suspected Uptake of Foreign DNA by Natural Transformation.</title>
        <authorList>
            <person name="Maslanova I."/>
            <person name="Wertheimer Z."/>
            <person name="Sedlacek I."/>
            <person name="Svec P."/>
            <person name="Indrakova A."/>
            <person name="Kovarovic V."/>
            <person name="Schumann P."/>
            <person name="Sproer C."/>
            <person name="Kralova S."/>
            <person name="Sedo O."/>
            <person name="Kristofova L."/>
            <person name="Vrbovska V."/>
            <person name="Fuzik T."/>
            <person name="Petras P."/>
            <person name="Zdrahal Z."/>
            <person name="Ruzickova V."/>
            <person name="Doskar J."/>
            <person name="Pantucek R."/>
        </authorList>
    </citation>
    <scope>NUCLEOTIDE SEQUENCE [LARGE SCALE GENOMIC DNA]</scope>
    <source>
        <strain evidence="1 2">03/115</strain>
        <plasmid evidence="1">pZKMB1</plasmid>
    </source>
</reference>
<comment type="caution">
    <text evidence="1">The sequence shown here is derived from an EMBL/GenBank/DDBJ whole genome shotgun (WGS) entry which is preliminary data.</text>
</comment>
<name>A0A328A317_9STAP</name>